<evidence type="ECO:0000313" key="2">
    <source>
        <dbReference type="Proteomes" id="UP000182769"/>
    </source>
</evidence>
<dbReference type="RefSeq" id="WP_055464306.1">
    <property type="nucleotide sequence ID" value="NZ_CYHG01000014.1"/>
</dbReference>
<dbReference type="STRING" id="1137284.GCA_001418205_03281"/>
<protein>
    <submittedName>
        <fullName evidence="1">Elongation factor P hydroxylase (EF-P beta-lysylation pathway)</fullName>
    </submittedName>
</protein>
<dbReference type="GO" id="GO:0003746">
    <property type="term" value="F:translation elongation factor activity"/>
    <property type="evidence" value="ECO:0007669"/>
    <property type="project" value="UniProtKB-KW"/>
</dbReference>
<dbReference type="InterPro" id="IPR007411">
    <property type="entry name" value="EpmC"/>
</dbReference>
<dbReference type="Proteomes" id="UP000182769">
    <property type="component" value="Unassembled WGS sequence"/>
</dbReference>
<dbReference type="OrthoDB" id="5298591at2"/>
<accession>A0A0K6IS71</accession>
<organism evidence="1 2">
    <name type="scientific">Marinomonas fungiae</name>
    <dbReference type="NCBI Taxonomy" id="1137284"/>
    <lineage>
        <taxon>Bacteria</taxon>
        <taxon>Pseudomonadati</taxon>
        <taxon>Pseudomonadota</taxon>
        <taxon>Gammaproteobacteria</taxon>
        <taxon>Oceanospirillales</taxon>
        <taxon>Oceanospirillaceae</taxon>
        <taxon>Marinomonas</taxon>
    </lineage>
</organism>
<reference evidence="2" key="1">
    <citation type="submission" date="2015-08" db="EMBL/GenBank/DDBJ databases">
        <authorList>
            <person name="Varghese N."/>
        </authorList>
    </citation>
    <scope>NUCLEOTIDE SEQUENCE [LARGE SCALE GENOMIC DNA]</scope>
    <source>
        <strain evidence="2">JCM 18476</strain>
    </source>
</reference>
<name>A0A0K6IS71_9GAMM</name>
<sequence>MNARFLEKTFHDVFFSAYNTVLKGGFEEPFYLAQDPQGISQIQYRYDYPSSALHEVSHWCVAGPERRKQDDFGYWYAEDGRSLAQQKEFEQFEVQPQAYECLLHWSCGMRFDVSVDNLGLPDYDATPFRVAVLQRALELIENGLPERVLAYATALYVNHYQAPAASLLFHLRECHENYCR</sequence>
<dbReference type="EMBL" id="CYHG01000014">
    <property type="protein sequence ID" value="CUB05948.1"/>
    <property type="molecule type" value="Genomic_DNA"/>
</dbReference>
<dbReference type="AlphaFoldDB" id="A0A0K6IS71"/>
<evidence type="ECO:0000313" key="1">
    <source>
        <dbReference type="EMBL" id="CUB05948.1"/>
    </source>
</evidence>
<keyword evidence="1" id="KW-0251">Elongation factor</keyword>
<dbReference type="Pfam" id="PF04315">
    <property type="entry name" value="EpmC"/>
    <property type="match status" value="1"/>
</dbReference>
<proteinExistence type="predicted"/>
<gene>
    <name evidence="1" type="ORF">Ga0061065_11410</name>
</gene>
<keyword evidence="2" id="KW-1185">Reference proteome</keyword>
<keyword evidence="1" id="KW-0648">Protein biosynthesis</keyword>